<evidence type="ECO:0000256" key="7">
    <source>
        <dbReference type="ARBA" id="ARBA00022989"/>
    </source>
</evidence>
<keyword evidence="3" id="KW-1162">Viral penetration into host cytoplasm</keyword>
<keyword evidence="9" id="KW-1160">Virus entry into host cell</keyword>
<reference evidence="11 12" key="1">
    <citation type="journal article" date="2006" name="J. Virol.">
        <title>Genome of crocodilepox virus.</title>
        <authorList>
            <person name="Afonso C.L."/>
            <person name="Tulman E.R."/>
            <person name="Delhon G."/>
            <person name="Lu Z."/>
            <person name="Viljoen G.J."/>
            <person name="Wallace D.B."/>
            <person name="Kutish G.F."/>
            <person name="Rock D.L."/>
        </authorList>
    </citation>
    <scope>NUCLEOTIDE SEQUENCE [LARGE SCALE GENOMIC DNA]</scope>
    <source>
        <strain evidence="12">Isolate Crocodylus niloticus/Zimbabwe/Ume/2001</strain>
    </source>
</reference>
<evidence type="ECO:0000256" key="10">
    <source>
        <dbReference type="SAM" id="Phobius"/>
    </source>
</evidence>
<evidence type="ECO:0000256" key="8">
    <source>
        <dbReference type="ARBA" id="ARBA00023136"/>
    </source>
</evidence>
<accession>Q070I5</accession>
<sequence length="65" mass="6966">MDRLSAGLAGVFASNPDESDLDLFLDSVLSVMKDKKPLFARTGTLIFAIVAAAIVLLLLLYLKLA</sequence>
<feature type="transmembrane region" description="Helical" evidence="10">
    <location>
        <begin position="40"/>
        <end position="62"/>
    </location>
</feature>
<organismHost>
    <name type="scientific">Crocodylus johnstoni</name>
    <name type="common">Australian freshwater crocodile</name>
    <dbReference type="NCBI Taxonomy" id="184234"/>
</organismHost>
<keyword evidence="5" id="KW-0946">Virion</keyword>
<keyword evidence="12" id="KW-1185">Reference proteome</keyword>
<organism evidence="11 12">
    <name type="scientific">Nile crocodilepox virus (isolate Crocodylus niloticus/Zimbabwe/Ume/2001)</name>
    <name type="common">CRV</name>
    <dbReference type="NCBI Taxonomy" id="1289473"/>
    <lineage>
        <taxon>Viruses</taxon>
        <taxon>Varidnaviria</taxon>
        <taxon>Bamfordvirae</taxon>
        <taxon>Nucleocytoviricota</taxon>
        <taxon>Pokkesviricetes</taxon>
        <taxon>Chitovirales</taxon>
        <taxon>Poxviridae</taxon>
        <taxon>Chordopoxvirinae</taxon>
        <taxon>Crocodylidpoxvirus</taxon>
        <taxon>Crocodylidpoxvirus nilecrocodilepox</taxon>
        <taxon>Nile crocodilepox virus</taxon>
    </lineage>
</organism>
<organismHost>
    <name type="scientific">Crocodylus porosus</name>
    <name type="common">Saltwater crocodile</name>
    <name type="synonym">Estuarine crocodile</name>
    <dbReference type="NCBI Taxonomy" id="8502"/>
</organismHost>
<evidence type="ECO:0000256" key="2">
    <source>
        <dbReference type="ARBA" id="ARBA00004381"/>
    </source>
</evidence>
<organismHost>
    <name type="scientific">Crocodylus niloticus</name>
    <name type="common">Nile crocodile</name>
    <name type="synonym">African crocodile</name>
    <dbReference type="NCBI Taxonomy" id="8501"/>
</organismHost>
<keyword evidence="4 10" id="KW-0812">Transmembrane</keyword>
<evidence type="ECO:0000313" key="11">
    <source>
        <dbReference type="EMBL" id="ABJ08957.1"/>
    </source>
</evidence>
<dbReference type="KEGG" id="vg:4363329"/>
<dbReference type="GO" id="GO:0055036">
    <property type="term" value="C:virion membrane"/>
    <property type="evidence" value="ECO:0007669"/>
    <property type="project" value="UniProtKB-SubCell"/>
</dbReference>
<evidence type="ECO:0008006" key="13">
    <source>
        <dbReference type="Google" id="ProtNLM"/>
    </source>
</evidence>
<keyword evidence="7 10" id="KW-1133">Transmembrane helix</keyword>
<keyword evidence="6" id="KW-0426">Late protein</keyword>
<evidence type="ECO:0000256" key="1">
    <source>
        <dbReference type="ARBA" id="ARBA00004101"/>
    </source>
</evidence>
<dbReference type="Proteomes" id="UP000011300">
    <property type="component" value="Segment"/>
</dbReference>
<dbReference type="EMBL" id="DQ356948">
    <property type="protein sequence ID" value="ABJ08957.1"/>
    <property type="molecule type" value="Genomic_DNA"/>
</dbReference>
<keyword evidence="8 10" id="KW-0472">Membrane</keyword>
<proteinExistence type="predicted"/>
<evidence type="ECO:0000256" key="9">
    <source>
        <dbReference type="ARBA" id="ARBA00023296"/>
    </source>
</evidence>
<evidence type="ECO:0000256" key="5">
    <source>
        <dbReference type="ARBA" id="ARBA00022844"/>
    </source>
</evidence>
<comment type="subcellular location">
    <subcellularLocation>
        <location evidence="2">Virion membrane</location>
        <topology evidence="2">Single-pass membrane protein</topology>
    </subcellularLocation>
</comment>
<dbReference type="RefSeq" id="YP_784256.1">
    <property type="nucleotide sequence ID" value="NC_008030.1"/>
</dbReference>
<evidence type="ECO:0000313" key="12">
    <source>
        <dbReference type="Proteomes" id="UP000011300"/>
    </source>
</evidence>
<comment type="function">
    <text evidence="1">Late protein which probably plays a role in virus entry into the host cell.</text>
</comment>
<protein>
    <recommendedName>
        <fullName evidence="13">IMV membrane protein</fullName>
    </recommendedName>
</protein>
<dbReference type="InterPro" id="IPR009175">
    <property type="entry name" value="Poxvirus_I2"/>
</dbReference>
<evidence type="ECO:0000256" key="6">
    <source>
        <dbReference type="ARBA" id="ARBA00022921"/>
    </source>
</evidence>
<evidence type="ECO:0000256" key="4">
    <source>
        <dbReference type="ARBA" id="ARBA00022692"/>
    </source>
</evidence>
<evidence type="ECO:0000256" key="3">
    <source>
        <dbReference type="ARBA" id="ARBA00022595"/>
    </source>
</evidence>
<gene>
    <name evidence="11" type="ORF">CRV066</name>
</gene>
<name>Q070I5_CPRVZ</name>
<dbReference type="Pfam" id="PF12575">
    <property type="entry name" value="Pox_EPC_I2-L1"/>
    <property type="match status" value="1"/>
</dbReference>
<dbReference type="GO" id="GO:0046718">
    <property type="term" value="P:symbiont entry into host cell"/>
    <property type="evidence" value="ECO:0007669"/>
    <property type="project" value="UniProtKB-KW"/>
</dbReference>
<dbReference type="GeneID" id="4363329"/>